<comment type="caution">
    <text evidence="2">The sequence shown here is derived from an EMBL/GenBank/DDBJ whole genome shotgun (WGS) entry which is preliminary data.</text>
</comment>
<protein>
    <submittedName>
        <fullName evidence="2">Uncharacterized protein DUF4403</fullName>
    </submittedName>
</protein>
<keyword evidence="3" id="KW-1185">Reference proteome</keyword>
<accession>A0A2T5J2A6</accession>
<dbReference type="InterPro" id="IPR025515">
    <property type="entry name" value="DUF4403"/>
</dbReference>
<organism evidence="2 3">
    <name type="scientific">Agitococcus lubricus</name>
    <dbReference type="NCBI Taxonomy" id="1077255"/>
    <lineage>
        <taxon>Bacteria</taxon>
        <taxon>Pseudomonadati</taxon>
        <taxon>Pseudomonadota</taxon>
        <taxon>Gammaproteobacteria</taxon>
        <taxon>Moraxellales</taxon>
        <taxon>Moraxellaceae</taxon>
        <taxon>Agitococcus</taxon>
    </lineage>
</organism>
<dbReference type="EMBL" id="QAON01000002">
    <property type="protein sequence ID" value="PTQ90649.1"/>
    <property type="molecule type" value="Genomic_DNA"/>
</dbReference>
<feature type="chain" id="PRO_5015551112" evidence="1">
    <location>
        <begin position="26"/>
        <end position="473"/>
    </location>
</feature>
<dbReference type="OrthoDB" id="617059at2"/>
<dbReference type="PROSITE" id="PS51257">
    <property type="entry name" value="PROKAR_LIPOPROTEIN"/>
    <property type="match status" value="1"/>
</dbReference>
<dbReference type="AlphaFoldDB" id="A0A2T5J2A6"/>
<dbReference type="Pfam" id="PF14356">
    <property type="entry name" value="DUF4403"/>
    <property type="match status" value="1"/>
</dbReference>
<feature type="signal peptide" evidence="1">
    <location>
        <begin position="1"/>
        <end position="25"/>
    </location>
</feature>
<sequence>MRQFKGLLVMVVLLTACQAPQPLVAPPNNPNPIQLPTVDSSVINVPISIDLEAVRSEALKKIPKPLTAGTMTQVLTIANTPLPVESDISHKVTLKDLKLSVTGQDFIASTQLDFSIETKTRASFLNMGGISCGIGEELPRIEFTLPGKLYWTVGGDLAIQAGQWQVKWLKPCNITAFKFNVEKLLNLPVVRDKVQTAINDNINSSLKQLGLKAMLTKTWPQINEPKQLEKDVWLLLQPEKIGLADIVGTGRYVKTSVSVSARPQVLTGAKPTVTLPPLPQPQRLISSNDSFHLALRGDIGLETANRLLNEKLANKPFDAGGKQVLINSIRLYGSGDKAVLGLRLQQPINGEIYLLARPVLDIANNELRLEQVEFELSTTSLLAKSANWMLHGTFKNLIAEKARFNFDKDLSDTLKDFKDYHQDLGYGVVLKAQIGSVRPQGVFFTPTDIKAFVVIDGKLALDMTGNPVPVKTP</sequence>
<evidence type="ECO:0000256" key="1">
    <source>
        <dbReference type="SAM" id="SignalP"/>
    </source>
</evidence>
<proteinExistence type="predicted"/>
<evidence type="ECO:0000313" key="2">
    <source>
        <dbReference type="EMBL" id="PTQ90649.1"/>
    </source>
</evidence>
<reference evidence="2 3" key="1">
    <citation type="submission" date="2018-04" db="EMBL/GenBank/DDBJ databases">
        <title>Genomic Encyclopedia of Archaeal and Bacterial Type Strains, Phase II (KMG-II): from individual species to whole genera.</title>
        <authorList>
            <person name="Goeker M."/>
        </authorList>
    </citation>
    <scope>NUCLEOTIDE SEQUENCE [LARGE SCALE GENOMIC DNA]</scope>
    <source>
        <strain evidence="2 3">DSM 5822</strain>
    </source>
</reference>
<evidence type="ECO:0000313" key="3">
    <source>
        <dbReference type="Proteomes" id="UP000244223"/>
    </source>
</evidence>
<gene>
    <name evidence="2" type="ORF">C8N29_10248</name>
</gene>
<dbReference type="RefSeq" id="WP_107864501.1">
    <property type="nucleotide sequence ID" value="NZ_QAON01000002.1"/>
</dbReference>
<keyword evidence="1" id="KW-0732">Signal</keyword>
<dbReference type="Proteomes" id="UP000244223">
    <property type="component" value="Unassembled WGS sequence"/>
</dbReference>
<name>A0A2T5J2A6_9GAMM</name>